<dbReference type="VEuPathDB" id="FungiDB:RO3G_00382"/>
<evidence type="ECO:0000313" key="2">
    <source>
        <dbReference type="EMBL" id="EIE75678.1"/>
    </source>
</evidence>
<dbReference type="InParanoid" id="I1BHJ8"/>
<dbReference type="Proteomes" id="UP000009138">
    <property type="component" value="Unassembled WGS sequence"/>
</dbReference>
<proteinExistence type="predicted"/>
<dbReference type="OrthoDB" id="1939598at2759"/>
<dbReference type="RefSeq" id="XP_067511074.1">
    <property type="nucleotide sequence ID" value="XM_067654973.1"/>
</dbReference>
<feature type="coiled-coil region" evidence="1">
    <location>
        <begin position="57"/>
        <end position="120"/>
    </location>
</feature>
<reference evidence="2 3" key="1">
    <citation type="journal article" date="2009" name="PLoS Genet.">
        <title>Genomic analysis of the basal lineage fungus Rhizopus oryzae reveals a whole-genome duplication.</title>
        <authorList>
            <person name="Ma L.-J."/>
            <person name="Ibrahim A.S."/>
            <person name="Skory C."/>
            <person name="Grabherr M.G."/>
            <person name="Burger G."/>
            <person name="Butler M."/>
            <person name="Elias M."/>
            <person name="Idnurm A."/>
            <person name="Lang B.F."/>
            <person name="Sone T."/>
            <person name="Abe A."/>
            <person name="Calvo S.E."/>
            <person name="Corrochano L.M."/>
            <person name="Engels R."/>
            <person name="Fu J."/>
            <person name="Hansberg W."/>
            <person name="Kim J.-M."/>
            <person name="Kodira C.D."/>
            <person name="Koehrsen M.J."/>
            <person name="Liu B."/>
            <person name="Miranda-Saavedra D."/>
            <person name="O'Leary S."/>
            <person name="Ortiz-Castellanos L."/>
            <person name="Poulter R."/>
            <person name="Rodriguez-Romero J."/>
            <person name="Ruiz-Herrera J."/>
            <person name="Shen Y.-Q."/>
            <person name="Zeng Q."/>
            <person name="Galagan J."/>
            <person name="Birren B.W."/>
            <person name="Cuomo C.A."/>
            <person name="Wickes B.L."/>
        </authorList>
    </citation>
    <scope>NUCLEOTIDE SEQUENCE [LARGE SCALE GENOMIC DNA]</scope>
    <source>
        <strain evidence="3">RA 99-880 / ATCC MYA-4621 / FGSC 9543 / NRRL 43880</strain>
    </source>
</reference>
<accession>I1BHJ8</accession>
<dbReference type="SUPFAM" id="SSF57959">
    <property type="entry name" value="Leucine zipper domain"/>
    <property type="match status" value="1"/>
</dbReference>
<organism evidence="2 3">
    <name type="scientific">Rhizopus delemar (strain RA 99-880 / ATCC MYA-4621 / FGSC 9543 / NRRL 43880)</name>
    <name type="common">Mucormycosis agent</name>
    <name type="synonym">Rhizopus arrhizus var. delemar</name>
    <dbReference type="NCBI Taxonomy" id="246409"/>
    <lineage>
        <taxon>Eukaryota</taxon>
        <taxon>Fungi</taxon>
        <taxon>Fungi incertae sedis</taxon>
        <taxon>Mucoromycota</taxon>
        <taxon>Mucoromycotina</taxon>
        <taxon>Mucoromycetes</taxon>
        <taxon>Mucorales</taxon>
        <taxon>Mucorineae</taxon>
        <taxon>Rhizopodaceae</taxon>
        <taxon>Rhizopus</taxon>
    </lineage>
</organism>
<name>I1BHJ8_RHIO9</name>
<evidence type="ECO:0008006" key="4">
    <source>
        <dbReference type="Google" id="ProtNLM"/>
    </source>
</evidence>
<dbReference type="STRING" id="246409.I1BHJ8"/>
<dbReference type="GO" id="GO:0003700">
    <property type="term" value="F:DNA-binding transcription factor activity"/>
    <property type="evidence" value="ECO:0007669"/>
    <property type="project" value="InterPro"/>
</dbReference>
<dbReference type="GeneID" id="93607354"/>
<dbReference type="EMBL" id="CH476732">
    <property type="protein sequence ID" value="EIE75678.1"/>
    <property type="molecule type" value="Genomic_DNA"/>
</dbReference>
<protein>
    <recommendedName>
        <fullName evidence="4">BZIP domain-containing protein</fullName>
    </recommendedName>
</protein>
<dbReference type="InterPro" id="IPR046347">
    <property type="entry name" value="bZIP_sf"/>
</dbReference>
<dbReference type="eggNOG" id="ENOG502SD0C">
    <property type="taxonomic scope" value="Eukaryota"/>
</dbReference>
<gene>
    <name evidence="2" type="ORF">RO3G_00382</name>
</gene>
<dbReference type="AlphaFoldDB" id="I1BHJ8"/>
<dbReference type="Gene3D" id="1.20.5.170">
    <property type="match status" value="1"/>
</dbReference>
<evidence type="ECO:0000313" key="3">
    <source>
        <dbReference type="Proteomes" id="UP000009138"/>
    </source>
</evidence>
<keyword evidence="3" id="KW-1185">Reference proteome</keyword>
<evidence type="ECO:0000256" key="1">
    <source>
        <dbReference type="SAM" id="Coils"/>
    </source>
</evidence>
<sequence length="148" mass="16574">MDISFINLPILANAALISTSISTEFSVPIHHPYEISLPASSSFGFQSSSSVFGTASLREQRQQNKAALAKYRAKKNRQYGEMRSIISSLAKENDLLQNQIENAQQENRCLKTTYDKLRGKVVAEKMLKSLLNDRAQQMVDEQDCSDGE</sequence>
<keyword evidence="1" id="KW-0175">Coiled coil</keyword>
<dbReference type="OMA" id="NEMRHMI"/>